<dbReference type="EMBL" id="JBICBT010000529">
    <property type="protein sequence ID" value="KAL3110794.1"/>
    <property type="molecule type" value="Genomic_DNA"/>
</dbReference>
<comment type="caution">
    <text evidence="2">The sequence shown here is derived from an EMBL/GenBank/DDBJ whole genome shotgun (WGS) entry which is preliminary data.</text>
</comment>
<name>A0ABD2L6R6_9BILA</name>
<feature type="region of interest" description="Disordered" evidence="1">
    <location>
        <begin position="38"/>
        <end position="57"/>
    </location>
</feature>
<evidence type="ECO:0000313" key="3">
    <source>
        <dbReference type="Proteomes" id="UP001620626"/>
    </source>
</evidence>
<keyword evidence="3" id="KW-1185">Reference proteome</keyword>
<organism evidence="2 3">
    <name type="scientific">Heterodera trifolii</name>
    <dbReference type="NCBI Taxonomy" id="157864"/>
    <lineage>
        <taxon>Eukaryota</taxon>
        <taxon>Metazoa</taxon>
        <taxon>Ecdysozoa</taxon>
        <taxon>Nematoda</taxon>
        <taxon>Chromadorea</taxon>
        <taxon>Rhabditida</taxon>
        <taxon>Tylenchina</taxon>
        <taxon>Tylenchomorpha</taxon>
        <taxon>Tylenchoidea</taxon>
        <taxon>Heteroderidae</taxon>
        <taxon>Heteroderinae</taxon>
        <taxon>Heterodera</taxon>
    </lineage>
</organism>
<gene>
    <name evidence="2" type="ORF">niasHT_016749</name>
</gene>
<feature type="region of interest" description="Disordered" evidence="1">
    <location>
        <begin position="62"/>
        <end position="98"/>
    </location>
</feature>
<dbReference type="AlphaFoldDB" id="A0ABD2L6R6"/>
<feature type="compositionally biased region" description="Low complexity" evidence="1">
    <location>
        <begin position="64"/>
        <end position="85"/>
    </location>
</feature>
<feature type="compositionally biased region" description="Basic and acidic residues" evidence="1">
    <location>
        <begin position="38"/>
        <end position="51"/>
    </location>
</feature>
<evidence type="ECO:0000313" key="2">
    <source>
        <dbReference type="EMBL" id="KAL3110794.1"/>
    </source>
</evidence>
<accession>A0ABD2L6R6</accession>
<sequence length="114" mass="11951">MKPFMFKKSTLVLIIVVLLLLLIIGVALAIALLVTASAEKETSKSPLDVRDPTQFGTVRCKGCTSTTSKASSTSTTPAPTTTTTALPNEEHRSEAMPDSTSLFKLALAPAAAIC</sequence>
<proteinExistence type="predicted"/>
<dbReference type="Proteomes" id="UP001620626">
    <property type="component" value="Unassembled WGS sequence"/>
</dbReference>
<evidence type="ECO:0000256" key="1">
    <source>
        <dbReference type="SAM" id="MobiDB-lite"/>
    </source>
</evidence>
<reference evidence="2 3" key="1">
    <citation type="submission" date="2024-10" db="EMBL/GenBank/DDBJ databases">
        <authorList>
            <person name="Kim D."/>
        </authorList>
    </citation>
    <scope>NUCLEOTIDE SEQUENCE [LARGE SCALE GENOMIC DNA]</scope>
    <source>
        <strain evidence="2">BH-2024</strain>
    </source>
</reference>
<protein>
    <submittedName>
        <fullName evidence="2">Uncharacterized protein</fullName>
    </submittedName>
</protein>